<organism evidence="4 5">
    <name type="scientific">Thermus scotoductus</name>
    <dbReference type="NCBI Taxonomy" id="37636"/>
    <lineage>
        <taxon>Bacteria</taxon>
        <taxon>Thermotogati</taxon>
        <taxon>Deinococcota</taxon>
        <taxon>Deinococci</taxon>
        <taxon>Thermales</taxon>
        <taxon>Thermaceae</taxon>
        <taxon>Thermus</taxon>
    </lineage>
</organism>
<dbReference type="SUPFAM" id="SSF110849">
    <property type="entry name" value="ParB/Sulfiredoxin"/>
    <property type="match status" value="1"/>
</dbReference>
<dbReference type="Gene3D" id="1.10.10.2830">
    <property type="match status" value="1"/>
</dbReference>
<proteinExistence type="inferred from homology"/>
<protein>
    <submittedName>
        <fullName evidence="4">Chromosome partitioning protein ParB</fullName>
    </submittedName>
</protein>
<sequence length="295" mass="33759">MSAIRAYLKGLVEEAKRPAEGVNLSLSELRPRAQPRRRFEDASLKALAESIRSHGVLEPLLVREAEEGYEIIAGERRYRAAKMAGLEAVPAIVLEVDEKTAQAIALMENLQREDLNPYEETLGVLDLLALELGRSREEVVSLLHRMRDEVRGRVPRNVTGNSEGQKVEEVFRTLGRMDWQSFVRNRLPLLNLPPDLREALEDGSIPYTAALELKKVKDEALRRELLEEVKEGLSLRDLKARIREASRKKEEPRPTWHREVLKRLSRLDLEALPLEKRRAVERHLQALARELGVDL</sequence>
<name>A0A430VAC6_THESC</name>
<dbReference type="Pfam" id="PF02195">
    <property type="entry name" value="ParB_N"/>
    <property type="match status" value="1"/>
</dbReference>
<comment type="caution">
    <text evidence="4">The sequence shown here is derived from an EMBL/GenBank/DDBJ whole genome shotgun (WGS) entry which is preliminary data.</text>
</comment>
<evidence type="ECO:0000256" key="2">
    <source>
        <dbReference type="ARBA" id="ARBA00023125"/>
    </source>
</evidence>
<dbReference type="SUPFAM" id="SSF109709">
    <property type="entry name" value="KorB DNA-binding domain-like"/>
    <property type="match status" value="1"/>
</dbReference>
<reference evidence="4 5" key="1">
    <citation type="journal article" date="2019" name="Extremophiles">
        <title>Biogeography of thermophiles and predominance of Thermus scotoductus in domestic water heaters.</title>
        <authorList>
            <person name="Wilpiszeski R.L."/>
            <person name="Zhang Z."/>
            <person name="House C.H."/>
        </authorList>
    </citation>
    <scope>NUCLEOTIDE SEQUENCE [LARGE SCALE GENOMIC DNA]</scope>
    <source>
        <strain evidence="4 5">1_S1</strain>
    </source>
</reference>
<dbReference type="SMART" id="SM00470">
    <property type="entry name" value="ParB"/>
    <property type="match status" value="1"/>
</dbReference>
<keyword evidence="2" id="KW-0238">DNA-binding</keyword>
<feature type="domain" description="ParB-like N-terminal" evidence="3">
    <location>
        <begin position="22"/>
        <end position="110"/>
    </location>
</feature>
<dbReference type="AlphaFoldDB" id="A0A430VAC6"/>
<dbReference type="EMBL" id="PEMW01000473">
    <property type="protein sequence ID" value="RTI47858.1"/>
    <property type="molecule type" value="Genomic_DNA"/>
</dbReference>
<dbReference type="GO" id="GO:0003677">
    <property type="term" value="F:DNA binding"/>
    <property type="evidence" value="ECO:0007669"/>
    <property type="project" value="UniProtKB-KW"/>
</dbReference>
<dbReference type="InterPro" id="IPR041468">
    <property type="entry name" value="HTH_ParB/Spo0J"/>
</dbReference>
<dbReference type="InterPro" id="IPR036086">
    <property type="entry name" value="ParB/Sulfiredoxin_sf"/>
</dbReference>
<dbReference type="InterPro" id="IPR003115">
    <property type="entry name" value="ParB_N"/>
</dbReference>
<gene>
    <name evidence="4" type="ORF">CSW14_13465</name>
</gene>
<evidence type="ECO:0000313" key="5">
    <source>
        <dbReference type="Proteomes" id="UP000287467"/>
    </source>
</evidence>
<comment type="similarity">
    <text evidence="1">Belongs to the ParB family.</text>
</comment>
<dbReference type="FunFam" id="3.90.1530.30:FF:000001">
    <property type="entry name" value="Chromosome partitioning protein ParB"/>
    <property type="match status" value="1"/>
</dbReference>
<dbReference type="PANTHER" id="PTHR33375">
    <property type="entry name" value="CHROMOSOME-PARTITIONING PROTEIN PARB-RELATED"/>
    <property type="match status" value="1"/>
</dbReference>
<evidence type="ECO:0000313" key="4">
    <source>
        <dbReference type="EMBL" id="RTI47858.1"/>
    </source>
</evidence>
<dbReference type="NCBIfam" id="TIGR00180">
    <property type="entry name" value="parB_part"/>
    <property type="match status" value="1"/>
</dbReference>
<dbReference type="InterPro" id="IPR050336">
    <property type="entry name" value="Chromosome_partition/occlusion"/>
</dbReference>
<accession>A0A430VAC6</accession>
<evidence type="ECO:0000259" key="3">
    <source>
        <dbReference type="SMART" id="SM00470"/>
    </source>
</evidence>
<dbReference type="Gene3D" id="3.90.1530.30">
    <property type="match status" value="1"/>
</dbReference>
<dbReference type="CDD" id="cd16393">
    <property type="entry name" value="SPO0J_N"/>
    <property type="match status" value="1"/>
</dbReference>
<dbReference type="GO" id="GO:0007059">
    <property type="term" value="P:chromosome segregation"/>
    <property type="evidence" value="ECO:0007669"/>
    <property type="project" value="TreeGrafter"/>
</dbReference>
<dbReference type="Proteomes" id="UP000287467">
    <property type="component" value="Unassembled WGS sequence"/>
</dbReference>
<dbReference type="GO" id="GO:0005694">
    <property type="term" value="C:chromosome"/>
    <property type="evidence" value="ECO:0007669"/>
    <property type="project" value="TreeGrafter"/>
</dbReference>
<evidence type="ECO:0000256" key="1">
    <source>
        <dbReference type="ARBA" id="ARBA00006295"/>
    </source>
</evidence>
<dbReference type="PANTHER" id="PTHR33375:SF7">
    <property type="entry name" value="CHROMOSOME 2-PARTITIONING PROTEIN PARB-RELATED"/>
    <property type="match status" value="1"/>
</dbReference>
<dbReference type="RefSeq" id="WP_126248926.1">
    <property type="nucleotide sequence ID" value="NZ_PEMW01000473.1"/>
</dbReference>
<dbReference type="InterPro" id="IPR004437">
    <property type="entry name" value="ParB/RepB/Spo0J"/>
</dbReference>
<dbReference type="Pfam" id="PF17762">
    <property type="entry name" value="HTH_ParB"/>
    <property type="match status" value="1"/>
</dbReference>